<dbReference type="Proteomes" id="UP001214441">
    <property type="component" value="Unassembled WGS sequence"/>
</dbReference>
<dbReference type="EMBL" id="JANCPR020000022">
    <property type="protein sequence ID" value="MDJ1134601.1"/>
    <property type="molecule type" value="Genomic_DNA"/>
</dbReference>
<organism evidence="2 3">
    <name type="scientific">Streptomyces iconiensis</name>
    <dbReference type="NCBI Taxonomy" id="1384038"/>
    <lineage>
        <taxon>Bacteria</taxon>
        <taxon>Bacillati</taxon>
        <taxon>Actinomycetota</taxon>
        <taxon>Actinomycetes</taxon>
        <taxon>Kitasatosporales</taxon>
        <taxon>Streptomycetaceae</taxon>
        <taxon>Streptomyces</taxon>
    </lineage>
</organism>
<gene>
    <name evidence="2" type="ORF">NMN56_022085</name>
</gene>
<protein>
    <recommendedName>
        <fullName evidence="4">AG2 protein</fullName>
    </recommendedName>
</protein>
<sequence length="762" mass="80708">MPESRITFTDIVDVNLGSLGTAVGDWKSAQSALLDLSNEADRGMRAKADAARWEGINAGLGKRFVRKIANEVGDLHSEAQTIWNLLDGAHSDLVSIQTKLKAQQERAGNNGIRIQDNGDGTVTCEFQDSTAASGPISQASVTKGEHKAAEFETKNDIQGRINTLVAEARMVDQSVRGALLRAHGNDPHNAGHATYTSLDDAQAEQATAYARKQLKLYEQGKELSTKDLESFAALTKHNARDPEFATSFYRDLGPKNALLLHAQLGIDASSDGSKERLELARVVQNSMGTGLATATDPPAFAKVPPNGDATHLGSTWVNALKAAGRSELPLGRMGGTQKTIGYQVLGNILRHGTYDTKFLNNVGNDIVAYEREHGGSSAWPSPGETTLNDAVLNLDRKGGAGYDPMEGLMRGLNHSPEAATDFFDGSTGGAGTSLKETSNFDYFLGDGNGDNVRTWPGDGSPSNSPGRDALGDALQSATTGRPAGDEGPRLEHTRAQADLFEKVVSRLGTQEGFALVEHGGKLSPIADNMGAMAGDYMPDIQKAIAMGDESGLIQIRGETAELQEQEGSSHVRRFINAGSQDPDGYASIIHAQHETSSGAIARGLADPPDRTSLAEVSSQAAYPGAEVAAFAAQGRADGIDNAADRVGAAEKYNEALDQKKEWVGTIASAGLERAPGPVGDAVGMVNEAVFDSFKKDPEEAAEKVADNREEFLSGERSDHAKSMKLVTEEAARKAGVDPNSPEGKAAADYVAQNVRNGYKGIR</sequence>
<reference evidence="2 3" key="1">
    <citation type="submission" date="2023-05" db="EMBL/GenBank/DDBJ databases">
        <title>Streptantibioticus silvisoli sp. nov., acidotolerant actinomycetes 1 from pine litter.</title>
        <authorList>
            <person name="Swiecimska M."/>
            <person name="Golinska P."/>
            <person name="Sangal V."/>
            <person name="Wachnowicz B."/>
            <person name="Goodfellow M."/>
        </authorList>
    </citation>
    <scope>NUCLEOTIDE SEQUENCE [LARGE SCALE GENOMIC DNA]</scope>
    <source>
        <strain evidence="2 3">DSM 42109</strain>
    </source>
</reference>
<accession>A0ABT6ZZU5</accession>
<evidence type="ECO:0000313" key="2">
    <source>
        <dbReference type="EMBL" id="MDJ1134601.1"/>
    </source>
</evidence>
<evidence type="ECO:0000256" key="1">
    <source>
        <dbReference type="SAM" id="MobiDB-lite"/>
    </source>
</evidence>
<dbReference type="RefSeq" id="WP_274040986.1">
    <property type="nucleotide sequence ID" value="NZ_JANCPR020000022.1"/>
</dbReference>
<proteinExistence type="predicted"/>
<evidence type="ECO:0008006" key="4">
    <source>
        <dbReference type="Google" id="ProtNLM"/>
    </source>
</evidence>
<evidence type="ECO:0000313" key="3">
    <source>
        <dbReference type="Proteomes" id="UP001214441"/>
    </source>
</evidence>
<name>A0ABT6ZZU5_9ACTN</name>
<comment type="caution">
    <text evidence="2">The sequence shown here is derived from an EMBL/GenBank/DDBJ whole genome shotgun (WGS) entry which is preliminary data.</text>
</comment>
<keyword evidence="3" id="KW-1185">Reference proteome</keyword>
<feature type="region of interest" description="Disordered" evidence="1">
    <location>
        <begin position="451"/>
        <end position="490"/>
    </location>
</feature>